<name>A0ABU7D9V7_9TELE</name>
<evidence type="ECO:0000313" key="2">
    <source>
        <dbReference type="EMBL" id="MED6270940.1"/>
    </source>
</evidence>
<keyword evidence="3" id="KW-1185">Reference proteome</keyword>
<feature type="compositionally biased region" description="Basic and acidic residues" evidence="1">
    <location>
        <begin position="1"/>
        <end position="26"/>
    </location>
</feature>
<dbReference type="EMBL" id="JAHUTJ010017575">
    <property type="protein sequence ID" value="MED6270940.1"/>
    <property type="molecule type" value="Genomic_DNA"/>
</dbReference>
<feature type="region of interest" description="Disordered" evidence="1">
    <location>
        <begin position="1"/>
        <end position="30"/>
    </location>
</feature>
<protein>
    <submittedName>
        <fullName evidence="2">Uncharacterized protein</fullName>
    </submittedName>
</protein>
<gene>
    <name evidence="2" type="ORF">CHARACLAT_015286</name>
</gene>
<proteinExistence type="predicted"/>
<reference evidence="2 3" key="1">
    <citation type="submission" date="2021-06" db="EMBL/GenBank/DDBJ databases">
        <authorList>
            <person name="Palmer J.M."/>
        </authorList>
    </citation>
    <scope>NUCLEOTIDE SEQUENCE [LARGE SCALE GENOMIC DNA]</scope>
    <source>
        <strain evidence="2 3">CL_MEX2019</strain>
        <tissue evidence="2">Muscle</tissue>
    </source>
</reference>
<accession>A0ABU7D9V7</accession>
<sequence length="99" mass="11533">GSSERVQEKKPQRLELEGGPPRHLDGELGDWSSRGVHLDPLVRDLRNWGMRQQQQLEASIEHWCSETVWNKALVFRSSKEQALTLRWCGLLDSKQNIWL</sequence>
<evidence type="ECO:0000256" key="1">
    <source>
        <dbReference type="SAM" id="MobiDB-lite"/>
    </source>
</evidence>
<feature type="non-terminal residue" evidence="2">
    <location>
        <position position="1"/>
    </location>
</feature>
<comment type="caution">
    <text evidence="2">The sequence shown here is derived from an EMBL/GenBank/DDBJ whole genome shotgun (WGS) entry which is preliminary data.</text>
</comment>
<evidence type="ECO:0000313" key="3">
    <source>
        <dbReference type="Proteomes" id="UP001352852"/>
    </source>
</evidence>
<dbReference type="Proteomes" id="UP001352852">
    <property type="component" value="Unassembled WGS sequence"/>
</dbReference>
<organism evidence="2 3">
    <name type="scientific">Characodon lateralis</name>
    <dbReference type="NCBI Taxonomy" id="208331"/>
    <lineage>
        <taxon>Eukaryota</taxon>
        <taxon>Metazoa</taxon>
        <taxon>Chordata</taxon>
        <taxon>Craniata</taxon>
        <taxon>Vertebrata</taxon>
        <taxon>Euteleostomi</taxon>
        <taxon>Actinopterygii</taxon>
        <taxon>Neopterygii</taxon>
        <taxon>Teleostei</taxon>
        <taxon>Neoteleostei</taxon>
        <taxon>Acanthomorphata</taxon>
        <taxon>Ovalentaria</taxon>
        <taxon>Atherinomorphae</taxon>
        <taxon>Cyprinodontiformes</taxon>
        <taxon>Goodeidae</taxon>
        <taxon>Characodon</taxon>
    </lineage>
</organism>